<gene>
    <name evidence="1" type="ORF">QQ008_07460</name>
</gene>
<sequence>MIEEHPFKYFLPENPNKLIIGSFPCFNGIDYGDWFYSGSGKNDFWELLSKVFQLPAKTRNHKEELCRKNRIGITDIALKIKRKKGNCSDSNLEIIEYNLDNIKLCLSKGIDTIFFTSKFVDKHFSSQFTNLGIPTIVLLSPSPAANTYIATLHEYKKLLNSKLISGTFEYRLLKYKEALL</sequence>
<dbReference type="Gene3D" id="3.40.470.10">
    <property type="entry name" value="Uracil-DNA glycosylase-like domain"/>
    <property type="match status" value="1"/>
</dbReference>
<dbReference type="InterPro" id="IPR036895">
    <property type="entry name" value="Uracil-DNA_glycosylase-like_sf"/>
</dbReference>
<reference evidence="1" key="1">
    <citation type="submission" date="2023-06" db="EMBL/GenBank/DDBJ databases">
        <title>Genomic of Parafulvivirga corallium.</title>
        <authorList>
            <person name="Wang G."/>
        </authorList>
    </citation>
    <scope>NUCLEOTIDE SEQUENCE</scope>
    <source>
        <strain evidence="1">BMA10</strain>
    </source>
</reference>
<keyword evidence="2" id="KW-1185">Reference proteome</keyword>
<dbReference type="SUPFAM" id="SSF52141">
    <property type="entry name" value="Uracil-DNA glycosylase-like"/>
    <property type="match status" value="1"/>
</dbReference>
<dbReference type="EMBL" id="JAUJEA010000002">
    <property type="protein sequence ID" value="MDN5201192.1"/>
    <property type="molecule type" value="Genomic_DNA"/>
</dbReference>
<accession>A0ABT8KKE9</accession>
<evidence type="ECO:0008006" key="3">
    <source>
        <dbReference type="Google" id="ProtNLM"/>
    </source>
</evidence>
<dbReference type="Proteomes" id="UP001172082">
    <property type="component" value="Unassembled WGS sequence"/>
</dbReference>
<name>A0ABT8KKE9_9BACT</name>
<protein>
    <recommendedName>
        <fullName evidence="3">Uracil-DNA glycosylase-like domain-containing protein</fullName>
    </recommendedName>
</protein>
<comment type="caution">
    <text evidence="1">The sequence shown here is derived from an EMBL/GenBank/DDBJ whole genome shotgun (WGS) entry which is preliminary data.</text>
</comment>
<organism evidence="1 2">
    <name type="scientific">Splendidivirga corallicola</name>
    <dbReference type="NCBI Taxonomy" id="3051826"/>
    <lineage>
        <taxon>Bacteria</taxon>
        <taxon>Pseudomonadati</taxon>
        <taxon>Bacteroidota</taxon>
        <taxon>Cytophagia</taxon>
        <taxon>Cytophagales</taxon>
        <taxon>Splendidivirgaceae</taxon>
        <taxon>Splendidivirga</taxon>
    </lineage>
</organism>
<proteinExistence type="predicted"/>
<dbReference type="RefSeq" id="WP_346751218.1">
    <property type="nucleotide sequence ID" value="NZ_JAUJEA010000002.1"/>
</dbReference>
<evidence type="ECO:0000313" key="2">
    <source>
        <dbReference type="Proteomes" id="UP001172082"/>
    </source>
</evidence>
<evidence type="ECO:0000313" key="1">
    <source>
        <dbReference type="EMBL" id="MDN5201192.1"/>
    </source>
</evidence>